<gene>
    <name evidence="14" type="ORF">HMPREF1090_03902</name>
</gene>
<dbReference type="PROSITE" id="PS50110">
    <property type="entry name" value="RESPONSE_REGULATORY"/>
    <property type="match status" value="2"/>
</dbReference>
<evidence type="ECO:0000256" key="4">
    <source>
        <dbReference type="ARBA" id="ARBA00018672"/>
    </source>
</evidence>
<keyword evidence="5 10" id="KW-0597">Phosphoprotein</keyword>
<keyword evidence="11" id="KW-1133">Transmembrane helix</keyword>
<feature type="modified residue" description="4-aspartylphosphate" evidence="10">
    <location>
        <position position="899"/>
    </location>
</feature>
<dbReference type="Pfam" id="PF02518">
    <property type="entry name" value="HATPase_c"/>
    <property type="match status" value="1"/>
</dbReference>
<dbReference type="AlphaFoldDB" id="A0A0E2H727"/>
<dbReference type="InterPro" id="IPR003661">
    <property type="entry name" value="HisK_dim/P_dom"/>
</dbReference>
<dbReference type="PRINTS" id="PR00344">
    <property type="entry name" value="BCTRLSENSOR"/>
</dbReference>
<comment type="caution">
    <text evidence="14">The sequence shown here is derived from an EMBL/GenBank/DDBJ whole genome shotgun (WGS) entry which is preliminary data.</text>
</comment>
<dbReference type="PATRIC" id="fig|999408.3.peg.4166"/>
<evidence type="ECO:0000256" key="8">
    <source>
        <dbReference type="ARBA" id="ARBA00024867"/>
    </source>
</evidence>
<dbReference type="Pfam" id="PF00072">
    <property type="entry name" value="Response_reg"/>
    <property type="match status" value="2"/>
</dbReference>
<feature type="domain" description="Response regulatory" evidence="13">
    <location>
        <begin position="707"/>
        <end position="827"/>
    </location>
</feature>
<dbReference type="FunFam" id="3.30.565.10:FF:000010">
    <property type="entry name" value="Sensor histidine kinase RcsC"/>
    <property type="match status" value="1"/>
</dbReference>
<dbReference type="Proteomes" id="UP000013085">
    <property type="component" value="Unassembled WGS sequence"/>
</dbReference>
<proteinExistence type="inferred from homology"/>
<evidence type="ECO:0000256" key="5">
    <source>
        <dbReference type="ARBA" id="ARBA00022553"/>
    </source>
</evidence>
<protein>
    <recommendedName>
        <fullName evidence="9">Circadian input-output histidine kinase CikA</fullName>
        <ecNumber evidence="3">2.7.13.3</ecNumber>
    </recommendedName>
    <alternativeName>
        <fullName evidence="4">Stage 0 sporulation protein A homolog</fullName>
    </alternativeName>
</protein>
<dbReference type="InterPro" id="IPR003594">
    <property type="entry name" value="HATPase_dom"/>
</dbReference>
<reference evidence="14 15" key="1">
    <citation type="submission" date="2013-01" db="EMBL/GenBank/DDBJ databases">
        <title>The Genome Sequence of Clostridium clostridioforme 90A8.</title>
        <authorList>
            <consortium name="The Broad Institute Genome Sequencing Platform"/>
            <person name="Earl A."/>
            <person name="Ward D."/>
            <person name="Feldgarden M."/>
            <person name="Gevers D."/>
            <person name="Courvalin P."/>
            <person name="Lambert T."/>
            <person name="Walker B."/>
            <person name="Young S.K."/>
            <person name="Zeng Q."/>
            <person name="Gargeya S."/>
            <person name="Fitzgerald M."/>
            <person name="Haas B."/>
            <person name="Abouelleil A."/>
            <person name="Alvarado L."/>
            <person name="Arachchi H.M."/>
            <person name="Berlin A.M."/>
            <person name="Chapman S.B."/>
            <person name="Dewar J."/>
            <person name="Goldberg J."/>
            <person name="Griggs A."/>
            <person name="Gujja S."/>
            <person name="Hansen M."/>
            <person name="Howarth C."/>
            <person name="Imamovic A."/>
            <person name="Larimer J."/>
            <person name="McCowan C."/>
            <person name="Murphy C."/>
            <person name="Neiman D."/>
            <person name="Pearson M."/>
            <person name="Priest M."/>
            <person name="Roberts A."/>
            <person name="Saif S."/>
            <person name="Shea T."/>
            <person name="Sisk P."/>
            <person name="Sykes S."/>
            <person name="Wortman J."/>
            <person name="Nusbaum C."/>
            <person name="Birren B."/>
        </authorList>
    </citation>
    <scope>NUCLEOTIDE SEQUENCE [LARGE SCALE GENOMIC DNA]</scope>
    <source>
        <strain evidence="14 15">90A8</strain>
    </source>
</reference>
<organism evidence="14 15">
    <name type="scientific">[Clostridium] clostridioforme 90A8</name>
    <dbReference type="NCBI Taxonomy" id="999408"/>
    <lineage>
        <taxon>Bacteria</taxon>
        <taxon>Bacillati</taxon>
        <taxon>Bacillota</taxon>
        <taxon>Clostridia</taxon>
        <taxon>Lachnospirales</taxon>
        <taxon>Lachnospiraceae</taxon>
        <taxon>Enterocloster</taxon>
    </lineage>
</organism>
<comment type="similarity">
    <text evidence="2">In the N-terminal section; belongs to the phytochrome family.</text>
</comment>
<dbReference type="InterPro" id="IPR036097">
    <property type="entry name" value="HisK_dim/P_sf"/>
</dbReference>
<dbReference type="InterPro" id="IPR036890">
    <property type="entry name" value="HATPase_C_sf"/>
</dbReference>
<comment type="function">
    <text evidence="8">May play the central regulatory role in sporulation. It may be an element of the effector pathway responsible for the activation of sporulation genes in response to nutritional stress. Spo0A may act in concert with spo0H (a sigma factor) to control the expression of some genes that are critical to the sporulation process.</text>
</comment>
<dbReference type="InterPro" id="IPR004358">
    <property type="entry name" value="Sig_transdc_His_kin-like_C"/>
</dbReference>
<dbReference type="Gene3D" id="3.30.565.10">
    <property type="entry name" value="Histidine kinase-like ATPase, C-terminal domain"/>
    <property type="match status" value="1"/>
</dbReference>
<dbReference type="HOGENOM" id="CLU_000445_114_21_9"/>
<dbReference type="SMART" id="SM00387">
    <property type="entry name" value="HATPase_c"/>
    <property type="match status" value="1"/>
</dbReference>
<dbReference type="InterPro" id="IPR011006">
    <property type="entry name" value="CheY-like_superfamily"/>
</dbReference>
<dbReference type="CDD" id="cd12912">
    <property type="entry name" value="PDC2_MCP_like"/>
    <property type="match status" value="1"/>
</dbReference>
<keyword evidence="11" id="KW-0812">Transmembrane</keyword>
<feature type="modified residue" description="4-aspartylphosphate" evidence="10">
    <location>
        <position position="761"/>
    </location>
</feature>
<dbReference type="CDD" id="cd17546">
    <property type="entry name" value="REC_hyHK_CKI1_RcsC-like"/>
    <property type="match status" value="2"/>
</dbReference>
<dbReference type="PANTHER" id="PTHR45339:SF1">
    <property type="entry name" value="HYBRID SIGNAL TRANSDUCTION HISTIDINE KINASE J"/>
    <property type="match status" value="1"/>
</dbReference>
<dbReference type="SMART" id="SM00448">
    <property type="entry name" value="REC"/>
    <property type="match status" value="2"/>
</dbReference>
<evidence type="ECO:0000256" key="3">
    <source>
        <dbReference type="ARBA" id="ARBA00012438"/>
    </source>
</evidence>
<dbReference type="PROSITE" id="PS51257">
    <property type="entry name" value="PROKAR_LIPOPROTEIN"/>
    <property type="match status" value="1"/>
</dbReference>
<keyword evidence="11" id="KW-0472">Membrane</keyword>
<dbReference type="EC" id="2.7.13.3" evidence="3"/>
<evidence type="ECO:0000313" key="15">
    <source>
        <dbReference type="Proteomes" id="UP000013085"/>
    </source>
</evidence>
<dbReference type="Pfam" id="PF00512">
    <property type="entry name" value="HisKA"/>
    <property type="match status" value="1"/>
</dbReference>
<dbReference type="SUPFAM" id="SSF52172">
    <property type="entry name" value="CheY-like"/>
    <property type="match status" value="2"/>
</dbReference>
<evidence type="ECO:0000259" key="13">
    <source>
        <dbReference type="PROSITE" id="PS50110"/>
    </source>
</evidence>
<dbReference type="RefSeq" id="WP_002593885.1">
    <property type="nucleotide sequence ID" value="NZ_KB850981.1"/>
</dbReference>
<keyword evidence="6" id="KW-0418">Kinase</keyword>
<feature type="transmembrane region" description="Helical" evidence="11">
    <location>
        <begin position="7"/>
        <end position="27"/>
    </location>
</feature>
<dbReference type="Gene3D" id="3.40.50.2300">
    <property type="match status" value="2"/>
</dbReference>
<dbReference type="SUPFAM" id="SSF47384">
    <property type="entry name" value="Homodimeric domain of signal transducing histidine kinase"/>
    <property type="match status" value="1"/>
</dbReference>
<dbReference type="GO" id="GO:0000155">
    <property type="term" value="F:phosphorelay sensor kinase activity"/>
    <property type="evidence" value="ECO:0007669"/>
    <property type="project" value="InterPro"/>
</dbReference>
<dbReference type="Gene3D" id="1.10.287.130">
    <property type="match status" value="1"/>
</dbReference>
<feature type="domain" description="Histidine kinase" evidence="12">
    <location>
        <begin position="466"/>
        <end position="690"/>
    </location>
</feature>
<evidence type="ECO:0000259" key="12">
    <source>
        <dbReference type="PROSITE" id="PS50109"/>
    </source>
</evidence>
<dbReference type="InterPro" id="IPR001789">
    <property type="entry name" value="Sig_transdc_resp-reg_receiver"/>
</dbReference>
<dbReference type="SUPFAM" id="SSF55874">
    <property type="entry name" value="ATPase domain of HSP90 chaperone/DNA topoisomerase II/histidine kinase"/>
    <property type="match status" value="1"/>
</dbReference>
<dbReference type="SMART" id="SM00388">
    <property type="entry name" value="HisKA"/>
    <property type="match status" value="1"/>
</dbReference>
<evidence type="ECO:0000256" key="7">
    <source>
        <dbReference type="ARBA" id="ARBA00023012"/>
    </source>
</evidence>
<evidence type="ECO:0000256" key="9">
    <source>
        <dbReference type="ARBA" id="ARBA00074306"/>
    </source>
</evidence>
<evidence type="ECO:0000256" key="6">
    <source>
        <dbReference type="ARBA" id="ARBA00022777"/>
    </source>
</evidence>
<evidence type="ECO:0000313" key="14">
    <source>
        <dbReference type="EMBL" id="ENZ11547.1"/>
    </source>
</evidence>
<evidence type="ECO:0000256" key="11">
    <source>
        <dbReference type="SAM" id="Phobius"/>
    </source>
</evidence>
<evidence type="ECO:0000256" key="10">
    <source>
        <dbReference type="PROSITE-ProRule" id="PRU00169"/>
    </source>
</evidence>
<keyword evidence="6" id="KW-0808">Transferase</keyword>
<feature type="transmembrane region" description="Helical" evidence="11">
    <location>
        <begin position="286"/>
        <end position="304"/>
    </location>
</feature>
<sequence>MNIKRFWINGLVVIILGSILLGCYYYIKSVQASLWTQNAEQALEITSQGGRAFETYIEIEQERVHGLANKISELESHEESKILNNLNLLGGETANYTVVDLDHGFMYSNRLEDRRPLNAEELAFYHTFSGKGVRENYLNLYDGQNTLGVYECFLFADGAHGLMQKGEKVSELSKKFSISFYDDNGFSYITNQKGEVLIRPYQKNSNRTFLNIFDMIAEENNEEDIQIFKESLSKGHSGVIQFSFNGAENIVTFSPIEVVDGWYIISVIPSSVIMEYTNHILQSSQIFIFVVFIVFIIGLIFLLFERHSRKRIERKEQDIQYREQLFSILSEHIDDVFLMLNSGSYAVEYVTPNVKRVLGISPDDVEADLKSLGKATYIDGKTVSYRELGLMESGQSILLESERTHQKTGEKRWFYETVYRVGYGQSDKFIVVLSDRTKDRQSKFALETALNAANAANKAKSTFLNNISHDIRTPMNAIVGLTVLLNHDAGDSERVKEYARKITASSQYLLGLINDVLDMSKIESGKTTLNITEINLAELIEELGTMIRPQAKAKQQEFELFLADVTSEHLIGDRMRINQVLINILSNAVKYTPAGGRIRMTVTQLPQKTKDFTRLRFEVQDNGIGMSEEFLTMIFEPFAREINSVTNQIQGTGLGMPIVKNLVELMGGRIDVKSKRGEGSIFTVELELRIQDQKVDEGFWEKHGITRVLVVDDDETICINVIRTMEGTGVSVQYALGGDRAIRQIRESHQEGTAFDLVLLDWKMPDMDGIQTARNIRAMLPEHIPIILLTAYEWEEIEEEALSAGIDGFLAKPFFLTSFKQAIVTVQAKEQKMPGAEGSDCRLSGVKVLAAEDNELNAEILRELLHMNGMVCDIVSNGQELLDAFEKSGSGQYDLILTDIQMPVMNGYDAVRAIRAGRHPHAKIIPIIAMTANAFAEDVKESADAGMDAHVPKPIDMKHLEAVIAELVKKKQG</sequence>
<dbReference type="PANTHER" id="PTHR45339">
    <property type="entry name" value="HYBRID SIGNAL TRANSDUCTION HISTIDINE KINASE J"/>
    <property type="match status" value="1"/>
</dbReference>
<comment type="catalytic activity">
    <reaction evidence="1">
        <text>ATP + protein L-histidine = ADP + protein N-phospho-L-histidine.</text>
        <dbReference type="EC" id="2.7.13.3"/>
    </reaction>
</comment>
<evidence type="ECO:0000256" key="1">
    <source>
        <dbReference type="ARBA" id="ARBA00000085"/>
    </source>
</evidence>
<dbReference type="CDD" id="cd00082">
    <property type="entry name" value="HisKA"/>
    <property type="match status" value="1"/>
</dbReference>
<keyword evidence="7" id="KW-0902">Two-component regulatory system</keyword>
<feature type="domain" description="Response regulatory" evidence="13">
    <location>
        <begin position="847"/>
        <end position="968"/>
    </location>
</feature>
<dbReference type="PROSITE" id="PS50109">
    <property type="entry name" value="HIS_KIN"/>
    <property type="match status" value="1"/>
</dbReference>
<dbReference type="InterPro" id="IPR005467">
    <property type="entry name" value="His_kinase_dom"/>
</dbReference>
<name>A0A0E2H727_9FIRM</name>
<accession>A0A0E2H727</accession>
<dbReference type="EMBL" id="AGYR01000042">
    <property type="protein sequence ID" value="ENZ11547.1"/>
    <property type="molecule type" value="Genomic_DNA"/>
</dbReference>
<evidence type="ECO:0000256" key="2">
    <source>
        <dbReference type="ARBA" id="ARBA00006402"/>
    </source>
</evidence>
<dbReference type="Gene3D" id="3.30.450.20">
    <property type="entry name" value="PAS domain"/>
    <property type="match status" value="2"/>
</dbReference>